<sequence length="443" mass="50658">MDEEKDYADIQWLKSKGKHFARTVSAFTDINTLLKEGKKHLRRLETGEVTKRDMELTHLVHAESVKWLRRPENKELYDYLICTKETKDKDPKHKQLRASRAYYFDLGMNTAKTEDTWKVRHGVLDWIKPRDGEPDIRETAKDHLGFAHPTTRRLLCPCTLDPDDPTVQRRLENFEVTTTSTYWPLFMYKDAHYNEGNPWQGWLDTNLLTDAIKCIFTGRSSVKGRSASTKKGNAAINDMTAVTRGTLAWCLTLLRFALSNATSFLPDCTTWYHDLWYMELLCDLWDPEKEYQVTEIMRRIDDVVFPGRVHVYHVSELQYDLGEAGNPAERMLEIARKENEERRLEETGARSSPSPGQSSSPPDPDNGDPRSREAGGSQTQGSSDPPQRGKKRSLEETGAGSDSEQDDSDTGHDEPPSRGRGRGARRGRNRGGRRRGGKSRGRR</sequence>
<reference evidence="2 3" key="1">
    <citation type="submission" date="2021-08" db="EMBL/GenBank/DDBJ databases">
        <title>Draft Genome Sequence of Phanerochaete sordida strain YK-624.</title>
        <authorList>
            <person name="Mori T."/>
            <person name="Dohra H."/>
            <person name="Suzuki T."/>
            <person name="Kawagishi H."/>
            <person name="Hirai H."/>
        </authorList>
    </citation>
    <scope>NUCLEOTIDE SEQUENCE [LARGE SCALE GENOMIC DNA]</scope>
    <source>
        <strain evidence="2 3">YK-624</strain>
    </source>
</reference>
<gene>
    <name evidence="2" type="ORF">PsYK624_170430</name>
</gene>
<accession>A0A9P3GRV6</accession>
<protein>
    <submittedName>
        <fullName evidence="2">Uncharacterized protein</fullName>
    </submittedName>
</protein>
<comment type="caution">
    <text evidence="2">The sequence shown here is derived from an EMBL/GenBank/DDBJ whole genome shotgun (WGS) entry which is preliminary data.</text>
</comment>
<dbReference type="Pfam" id="PF20414">
    <property type="entry name" value="DUF6698"/>
    <property type="match status" value="1"/>
</dbReference>
<dbReference type="EMBL" id="BPQB01000194">
    <property type="protein sequence ID" value="GJF00743.1"/>
    <property type="molecule type" value="Genomic_DNA"/>
</dbReference>
<dbReference type="AlphaFoldDB" id="A0A9P3GRV6"/>
<evidence type="ECO:0000256" key="1">
    <source>
        <dbReference type="SAM" id="MobiDB-lite"/>
    </source>
</evidence>
<feature type="compositionally biased region" description="Low complexity" evidence="1">
    <location>
        <begin position="349"/>
        <end position="360"/>
    </location>
</feature>
<feature type="region of interest" description="Disordered" evidence="1">
    <location>
        <begin position="339"/>
        <end position="443"/>
    </location>
</feature>
<feature type="compositionally biased region" description="Basic residues" evidence="1">
    <location>
        <begin position="419"/>
        <end position="443"/>
    </location>
</feature>
<evidence type="ECO:0000313" key="3">
    <source>
        <dbReference type="Proteomes" id="UP000703269"/>
    </source>
</evidence>
<organism evidence="2 3">
    <name type="scientific">Phanerochaete sordida</name>
    <dbReference type="NCBI Taxonomy" id="48140"/>
    <lineage>
        <taxon>Eukaryota</taxon>
        <taxon>Fungi</taxon>
        <taxon>Dikarya</taxon>
        <taxon>Basidiomycota</taxon>
        <taxon>Agaricomycotina</taxon>
        <taxon>Agaricomycetes</taxon>
        <taxon>Polyporales</taxon>
        <taxon>Phanerochaetaceae</taxon>
        <taxon>Phanerochaete</taxon>
    </lineage>
</organism>
<dbReference type="InterPro" id="IPR046521">
    <property type="entry name" value="DUF6698"/>
</dbReference>
<keyword evidence="3" id="KW-1185">Reference proteome</keyword>
<dbReference type="Proteomes" id="UP000703269">
    <property type="component" value="Unassembled WGS sequence"/>
</dbReference>
<name>A0A9P3GRV6_9APHY</name>
<feature type="compositionally biased region" description="Polar residues" evidence="1">
    <location>
        <begin position="376"/>
        <end position="385"/>
    </location>
</feature>
<feature type="compositionally biased region" description="Basic and acidic residues" evidence="1">
    <location>
        <begin position="339"/>
        <end position="348"/>
    </location>
</feature>
<proteinExistence type="predicted"/>
<dbReference type="OrthoDB" id="3259047at2759"/>
<evidence type="ECO:0000313" key="2">
    <source>
        <dbReference type="EMBL" id="GJF00743.1"/>
    </source>
</evidence>